<dbReference type="PANTHER" id="PTHR22762">
    <property type="entry name" value="ALPHA-GLUCOSIDASE"/>
    <property type="match status" value="1"/>
</dbReference>
<organism evidence="6 7">
    <name type="scientific">Phakopsora pachyrhizi</name>
    <name type="common">Asian soybean rust disease fungus</name>
    <dbReference type="NCBI Taxonomy" id="170000"/>
    <lineage>
        <taxon>Eukaryota</taxon>
        <taxon>Fungi</taxon>
        <taxon>Dikarya</taxon>
        <taxon>Basidiomycota</taxon>
        <taxon>Pucciniomycotina</taxon>
        <taxon>Pucciniomycetes</taxon>
        <taxon>Pucciniales</taxon>
        <taxon>Phakopsoraceae</taxon>
        <taxon>Phakopsora</taxon>
    </lineage>
</organism>
<keyword evidence="3 6" id="KW-0378">Hydrolase</keyword>
<dbReference type="GO" id="GO:0030246">
    <property type="term" value="F:carbohydrate binding"/>
    <property type="evidence" value="ECO:0007669"/>
    <property type="project" value="InterPro"/>
</dbReference>
<evidence type="ECO:0000256" key="2">
    <source>
        <dbReference type="ARBA" id="ARBA00023180"/>
    </source>
</evidence>
<dbReference type="Gene3D" id="2.60.40.1180">
    <property type="entry name" value="Golgi alpha-mannosidase II"/>
    <property type="match status" value="1"/>
</dbReference>
<evidence type="ECO:0000313" key="6">
    <source>
        <dbReference type="EMBL" id="CAH7689820.1"/>
    </source>
</evidence>
<comment type="caution">
    <text evidence="6">The sequence shown here is derived from an EMBL/GenBank/DDBJ whole genome shotgun (WGS) entry which is preliminary data.</text>
</comment>
<dbReference type="SUPFAM" id="SSF51445">
    <property type="entry name" value="(Trans)glycosidases"/>
    <property type="match status" value="1"/>
</dbReference>
<protein>
    <submittedName>
        <fullName evidence="6">Glycosyl hydrolases family 31-domain-containing protein</fullName>
    </submittedName>
</protein>
<dbReference type="Gene3D" id="2.60.40.1760">
    <property type="entry name" value="glycosyl hydrolase (family 31)"/>
    <property type="match status" value="2"/>
</dbReference>
<dbReference type="GO" id="GO:0004553">
    <property type="term" value="F:hydrolase activity, hydrolyzing O-glycosyl compounds"/>
    <property type="evidence" value="ECO:0007669"/>
    <property type="project" value="InterPro"/>
</dbReference>
<dbReference type="InterPro" id="IPR017853">
    <property type="entry name" value="GH"/>
</dbReference>
<dbReference type="Pfam" id="PF01055">
    <property type="entry name" value="Glyco_hydro_31_2nd"/>
    <property type="match status" value="1"/>
</dbReference>
<dbReference type="InterPro" id="IPR000322">
    <property type="entry name" value="Glyco_hydro_31_TIM"/>
</dbReference>
<accession>A0AAV0BR14</accession>
<dbReference type="PANTHER" id="PTHR22762:SF133">
    <property type="entry name" value="P-TYPE DOMAIN-CONTAINING PROTEIN"/>
    <property type="match status" value="1"/>
</dbReference>
<dbReference type="Proteomes" id="UP001153365">
    <property type="component" value="Unassembled WGS sequence"/>
</dbReference>
<dbReference type="CDD" id="cd14752">
    <property type="entry name" value="GH31_N"/>
    <property type="match status" value="1"/>
</dbReference>
<dbReference type="AlphaFoldDB" id="A0AAV0BR14"/>
<evidence type="ECO:0000256" key="1">
    <source>
        <dbReference type="ARBA" id="ARBA00007806"/>
    </source>
</evidence>
<dbReference type="Pfam" id="PF21365">
    <property type="entry name" value="Glyco_hydro_31_3rd"/>
    <property type="match status" value="1"/>
</dbReference>
<dbReference type="SUPFAM" id="SSF51011">
    <property type="entry name" value="Glycosyl hydrolase domain"/>
    <property type="match status" value="1"/>
</dbReference>
<dbReference type="InterPro" id="IPR011013">
    <property type="entry name" value="Gal_mutarotase_sf_dom"/>
</dbReference>
<dbReference type="InterPro" id="IPR013780">
    <property type="entry name" value="Glyco_hydro_b"/>
</dbReference>
<dbReference type="Gene3D" id="3.20.20.80">
    <property type="entry name" value="Glycosidases"/>
    <property type="match status" value="1"/>
</dbReference>
<evidence type="ECO:0000259" key="4">
    <source>
        <dbReference type="Pfam" id="PF01055"/>
    </source>
</evidence>
<feature type="domain" description="Glycoside hydrolase family 31 TIM barrel" evidence="4">
    <location>
        <begin position="238"/>
        <end position="648"/>
    </location>
</feature>
<name>A0AAV0BR14_PHAPC</name>
<evidence type="ECO:0000259" key="5">
    <source>
        <dbReference type="Pfam" id="PF21365"/>
    </source>
</evidence>
<keyword evidence="7" id="KW-1185">Reference proteome</keyword>
<reference evidence="6" key="1">
    <citation type="submission" date="2022-06" db="EMBL/GenBank/DDBJ databases">
        <authorList>
            <consortium name="SYNGENTA / RWTH Aachen University"/>
        </authorList>
    </citation>
    <scope>NUCLEOTIDE SEQUENCE</scope>
</reference>
<gene>
    <name evidence="6" type="ORF">PPACK8108_LOCUS24965</name>
</gene>
<evidence type="ECO:0000256" key="3">
    <source>
        <dbReference type="RuleBase" id="RU361185"/>
    </source>
</evidence>
<feature type="domain" description="Glycosyl hydrolase family 31 C-terminal" evidence="5">
    <location>
        <begin position="657"/>
        <end position="747"/>
    </location>
</feature>
<proteinExistence type="inferred from homology"/>
<dbReference type="InterPro" id="IPR048395">
    <property type="entry name" value="Glyco_hydro_31_C"/>
</dbReference>
<keyword evidence="3" id="KW-0326">Glycosidase</keyword>
<comment type="similarity">
    <text evidence="1 3">Belongs to the glycosyl hydrolase 31 family.</text>
</comment>
<dbReference type="SUPFAM" id="SSF74650">
    <property type="entry name" value="Galactose mutarotase-like"/>
    <property type="match status" value="1"/>
</dbReference>
<dbReference type="EMBL" id="CALTRL010006137">
    <property type="protein sequence ID" value="CAH7689820.1"/>
    <property type="molecule type" value="Genomic_DNA"/>
</dbReference>
<evidence type="ECO:0000313" key="7">
    <source>
        <dbReference type="Proteomes" id="UP001153365"/>
    </source>
</evidence>
<keyword evidence="2" id="KW-0325">Glycoprotein</keyword>
<sequence length="868" mass="98656">MQVHCLLSGVWIQFLDFRIAKVSNATCYEVTVVDETFSGLRAELRLLGEPCNAFGNDIQNLTLEVSFETKERLHLHIYDSAGEQFQIPESVFPTPKDPNPYEKSNHSLKFSYKPNPFAFWISRSESGEIVFDTRGTRLIFEDQATIQTMWARDSPNHIDVNLYGNHPVYFEHRIDADNTKGDGKSHAVFLKNSHGMDVKLNPGLISYSIIGGTLDLYFLSGPTPISAIEQYVQLVGLPTMQPYWAFGFHICRWGTERKLIISVTKQTRKMREANIPLEVQWNDNFQVANKSQRFPIKALKEFISELHQNHQYYVPIVDSAIHVVDQSNSSDVYDVYTRGSKMDVFIKNPDGSEYIGQVWPGYTVFPDWFAKNSKKWWKSCLKEFKETQVDFDGLLDMNEPSSFCDGSCGTGANLSNYNVGDKIPTVESQRAFYPENYDTKIQGFSGNLSKSTNSKNSSLSRRSSYKVRIPDSKLNQPAYAIHNEGGPLTAQTLSVNATHQNGWKVYSTHNLWGHMEETITYDILREIIPNRRPFLISRSTFSGGGRVTGHWLGDNNSTWYSMRTSIQGVIQFQAFGIPMVGPDTCGLIGNSDEELCNRWMMLSSFYPFFRNHNNKNAISQEPYVWDSVADASRKALANRHRLLPYLYSGMAQASLSGTPFIRALFWEFPNDSSLLDNSDQFMFGHSIIVTPVLKPGFTTVEGFFPGIETWRDLDNYEVMKDSPSNKKVLLDAPLSKINAHIRGGSILLRHSQPGYTTFETRNSPYDIVVSPNIVKRVETEFYVDDGITPQANFAHLKIKLFVAPFHISQPLSKITILGNTTIYEAKLNGNPVNQTIKQIYGPISKTIVAWEIDELMIDLNLDWKFEWS</sequence>
<dbReference type="GO" id="GO:0005975">
    <property type="term" value="P:carbohydrate metabolic process"/>
    <property type="evidence" value="ECO:0007669"/>
    <property type="project" value="InterPro"/>
</dbReference>
<dbReference type="CDD" id="cd06602">
    <property type="entry name" value="GH31_MGAM_SI_GAA"/>
    <property type="match status" value="1"/>
</dbReference>